<dbReference type="PROSITE" id="PS01186">
    <property type="entry name" value="EGF_2"/>
    <property type="match status" value="3"/>
</dbReference>
<dbReference type="SMART" id="SM00494">
    <property type="entry name" value="ChtBD2"/>
    <property type="match status" value="1"/>
</dbReference>
<dbReference type="Pfam" id="PF00008">
    <property type="entry name" value="EGF"/>
    <property type="match status" value="5"/>
</dbReference>
<evidence type="ECO:0000256" key="1">
    <source>
        <dbReference type="ARBA" id="ARBA00004479"/>
    </source>
</evidence>
<accession>A0A821E9K8</accession>
<name>A0A821E9K8_9BILA</name>
<keyword evidence="12 13" id="KW-1015">Disulfide bond</keyword>
<comment type="caution">
    <text evidence="18">The sequence shown here is derived from an EMBL/GenBank/DDBJ whole genome shotgun (WGS) entry which is preliminary data.</text>
</comment>
<dbReference type="PROSITE" id="PS00022">
    <property type="entry name" value="EGF_1"/>
    <property type="match status" value="9"/>
</dbReference>
<keyword evidence="5 14" id="KW-0732">Signal</keyword>
<dbReference type="PROSITE" id="PS50940">
    <property type="entry name" value="CHIT_BIND_II"/>
    <property type="match status" value="1"/>
</dbReference>
<evidence type="ECO:0000313" key="19">
    <source>
        <dbReference type="Proteomes" id="UP000663838"/>
    </source>
</evidence>
<evidence type="ECO:0000259" key="15">
    <source>
        <dbReference type="PROSITE" id="PS50026"/>
    </source>
</evidence>
<evidence type="ECO:0000256" key="10">
    <source>
        <dbReference type="ARBA" id="ARBA00022989"/>
    </source>
</evidence>
<dbReference type="SMART" id="SM00179">
    <property type="entry name" value="EGF_CA"/>
    <property type="match status" value="7"/>
</dbReference>
<feature type="domain" description="EGF-like" evidence="15">
    <location>
        <begin position="439"/>
        <end position="477"/>
    </location>
</feature>
<dbReference type="FunFam" id="2.10.25.10:FF:000368">
    <property type="entry name" value="Delta-like 3 (Drosophila), isoform CRA_b"/>
    <property type="match status" value="2"/>
</dbReference>
<feature type="disulfide bond" evidence="13">
    <location>
        <begin position="269"/>
        <end position="278"/>
    </location>
</feature>
<dbReference type="EMBL" id="CAJNYV010005033">
    <property type="protein sequence ID" value="CAF3717646.1"/>
    <property type="molecule type" value="Genomic_DNA"/>
</dbReference>
<comment type="caution">
    <text evidence="13">Lacks conserved residue(s) required for the propagation of feature annotation.</text>
</comment>
<proteinExistence type="predicted"/>
<feature type="domain" description="EGF-like" evidence="15">
    <location>
        <begin position="199"/>
        <end position="235"/>
    </location>
</feature>
<dbReference type="Proteomes" id="UP000663838">
    <property type="component" value="Unassembled WGS sequence"/>
</dbReference>
<dbReference type="InterPro" id="IPR001881">
    <property type="entry name" value="EGF-like_Ca-bd_dom"/>
</dbReference>
<dbReference type="PANTHER" id="PTHR24049">
    <property type="entry name" value="CRUMBS FAMILY MEMBER"/>
    <property type="match status" value="1"/>
</dbReference>
<evidence type="ECO:0000259" key="16">
    <source>
        <dbReference type="PROSITE" id="PS50940"/>
    </source>
</evidence>
<feature type="disulfide bond" evidence="13">
    <location>
        <begin position="508"/>
        <end position="517"/>
    </location>
</feature>
<dbReference type="GO" id="GO:0007157">
    <property type="term" value="P:heterophilic cell-cell adhesion via plasma membrane cell adhesion molecules"/>
    <property type="evidence" value="ECO:0007669"/>
    <property type="project" value="TreeGrafter"/>
</dbReference>
<dbReference type="Gene3D" id="2.10.25.10">
    <property type="entry name" value="Laminin"/>
    <property type="match status" value="9"/>
</dbReference>
<evidence type="ECO:0000256" key="8">
    <source>
        <dbReference type="ARBA" id="ARBA00022843"/>
    </source>
</evidence>
<dbReference type="EMBL" id="CAJOBS010000730">
    <property type="protein sequence ID" value="CAF4633109.1"/>
    <property type="molecule type" value="Genomic_DNA"/>
</dbReference>
<feature type="signal peptide" evidence="14">
    <location>
        <begin position="1"/>
        <end position="22"/>
    </location>
</feature>
<feature type="domain" description="EGF-like" evidence="15">
    <location>
        <begin position="481"/>
        <end position="518"/>
    </location>
</feature>
<protein>
    <submittedName>
        <fullName evidence="18">Uncharacterized protein</fullName>
    </submittedName>
</protein>
<dbReference type="InterPro" id="IPR051022">
    <property type="entry name" value="Notch_Cell-Fate_Det"/>
</dbReference>
<dbReference type="GO" id="GO:0005576">
    <property type="term" value="C:extracellular region"/>
    <property type="evidence" value="ECO:0007669"/>
    <property type="project" value="InterPro"/>
</dbReference>
<keyword evidence="2" id="KW-0217">Developmental protein</keyword>
<evidence type="ECO:0000256" key="3">
    <source>
        <dbReference type="ARBA" id="ARBA00022536"/>
    </source>
</evidence>
<feature type="domain" description="EGF-like" evidence="15">
    <location>
        <begin position="287"/>
        <end position="323"/>
    </location>
</feature>
<evidence type="ECO:0000256" key="2">
    <source>
        <dbReference type="ARBA" id="ARBA00022473"/>
    </source>
</evidence>
<dbReference type="InterPro" id="IPR000742">
    <property type="entry name" value="EGF"/>
</dbReference>
<evidence type="ECO:0000256" key="14">
    <source>
        <dbReference type="SAM" id="SignalP"/>
    </source>
</evidence>
<feature type="disulfide bond" evidence="13">
    <location>
        <begin position="313"/>
        <end position="322"/>
    </location>
</feature>
<dbReference type="GO" id="GO:0005509">
    <property type="term" value="F:calcium ion binding"/>
    <property type="evidence" value="ECO:0007669"/>
    <property type="project" value="InterPro"/>
</dbReference>
<keyword evidence="10" id="KW-1133">Transmembrane helix</keyword>
<dbReference type="Proteomes" id="UP000663865">
    <property type="component" value="Unassembled WGS sequence"/>
</dbReference>
<organism evidence="18 19">
    <name type="scientific">Rotaria socialis</name>
    <dbReference type="NCBI Taxonomy" id="392032"/>
    <lineage>
        <taxon>Eukaryota</taxon>
        <taxon>Metazoa</taxon>
        <taxon>Spiralia</taxon>
        <taxon>Gnathifera</taxon>
        <taxon>Rotifera</taxon>
        <taxon>Eurotatoria</taxon>
        <taxon>Bdelloidea</taxon>
        <taxon>Philodinida</taxon>
        <taxon>Philodinidae</taxon>
        <taxon>Rotaria</taxon>
    </lineage>
</organism>
<evidence type="ECO:0000313" key="17">
    <source>
        <dbReference type="EMBL" id="CAF3717646.1"/>
    </source>
</evidence>
<dbReference type="CDD" id="cd00054">
    <property type="entry name" value="EGF_CA"/>
    <property type="match status" value="4"/>
</dbReference>
<dbReference type="GO" id="GO:0008061">
    <property type="term" value="F:chitin binding"/>
    <property type="evidence" value="ECO:0007669"/>
    <property type="project" value="InterPro"/>
</dbReference>
<evidence type="ECO:0000256" key="9">
    <source>
        <dbReference type="ARBA" id="ARBA00022976"/>
    </source>
</evidence>
<feature type="disulfide bond" evidence="13">
    <location>
        <begin position="550"/>
        <end position="559"/>
    </location>
</feature>
<evidence type="ECO:0000256" key="5">
    <source>
        <dbReference type="ARBA" id="ARBA00022729"/>
    </source>
</evidence>
<feature type="disulfide bond" evidence="13">
    <location>
        <begin position="443"/>
        <end position="453"/>
    </location>
</feature>
<dbReference type="SUPFAM" id="SSF57625">
    <property type="entry name" value="Invertebrate chitin-binding proteins"/>
    <property type="match status" value="1"/>
</dbReference>
<feature type="disulfide bond" evidence="13">
    <location>
        <begin position="467"/>
        <end position="476"/>
    </location>
</feature>
<dbReference type="Pfam" id="PF12661">
    <property type="entry name" value="hEGF"/>
    <property type="match status" value="1"/>
</dbReference>
<dbReference type="PANTHER" id="PTHR24049:SF22">
    <property type="entry name" value="DROSOPHILA CRUMBS HOMOLOG"/>
    <property type="match status" value="1"/>
</dbReference>
<dbReference type="GO" id="GO:0005886">
    <property type="term" value="C:plasma membrane"/>
    <property type="evidence" value="ECO:0007669"/>
    <property type="project" value="TreeGrafter"/>
</dbReference>
<feature type="domain" description="EGF-like" evidence="15">
    <location>
        <begin position="393"/>
        <end position="430"/>
    </location>
</feature>
<dbReference type="GO" id="GO:0032991">
    <property type="term" value="C:protein-containing complex"/>
    <property type="evidence" value="ECO:0007669"/>
    <property type="project" value="TreeGrafter"/>
</dbReference>
<evidence type="ECO:0000256" key="13">
    <source>
        <dbReference type="PROSITE-ProRule" id="PRU00076"/>
    </source>
</evidence>
<dbReference type="InterPro" id="IPR013032">
    <property type="entry name" value="EGF-like_CS"/>
</dbReference>
<dbReference type="GO" id="GO:0007219">
    <property type="term" value="P:Notch signaling pathway"/>
    <property type="evidence" value="ECO:0007669"/>
    <property type="project" value="UniProtKB-KW"/>
</dbReference>
<feature type="disulfide bond" evidence="13">
    <location>
        <begin position="420"/>
        <end position="429"/>
    </location>
</feature>
<dbReference type="PROSITE" id="PS50026">
    <property type="entry name" value="EGF_3"/>
    <property type="match status" value="9"/>
</dbReference>
<feature type="chain" id="PRO_5036237909" evidence="14">
    <location>
        <begin position="23"/>
        <end position="564"/>
    </location>
</feature>
<keyword evidence="3 13" id="KW-0245">EGF-like domain</keyword>
<evidence type="ECO:0000256" key="12">
    <source>
        <dbReference type="ARBA" id="ARBA00023157"/>
    </source>
</evidence>
<feature type="domain" description="EGF-like" evidence="15">
    <location>
        <begin position="160"/>
        <end position="196"/>
    </location>
</feature>
<keyword evidence="4" id="KW-0812">Transmembrane</keyword>
<keyword evidence="6" id="KW-0677">Repeat</keyword>
<feature type="disulfide bond" evidence="13">
    <location>
        <begin position="529"/>
        <end position="539"/>
    </location>
</feature>
<sequence length="564" mass="60435">MLFANQYTVFCTIATLIITITGQQICEDFSADAGSCTKFIRCFHNIRIRFTCPSGTAWEESLRTCLSTEYVERCQKINQKRIAVDATNDTDLFDADIDALLNITMAASIAEARALGPMIMPRQYRCSFCNTGACAVVANTIKCYCGNSQCQPATTTTVQPRNPCSFNPCVNGGQCVPIGQGFICNCPATFTGNRCEAPAPTPCQPNPCQNGGICTPQGSSFTCMCLTGFNGFCCENRIPTTTPFNPCAQSPCQNGGTCIPQGSSFMCICPSTFTGFCCETCVTTTTPFNPCAQSVCQNGGQCIPTGNTFLCQCPNGFYGTRCESRNYCMPNPCANNGLCTQTTTGYICSCSFPYTGTNCQQIISTTTTTTVAPRAPCGTNCACVTAPCPVAVVTNPCAPNPCQNNGGCAVQNNNVAKCWCPDSFQGYYCQHRRSARSLISKTCNKDCLNGGQCYIDEKQAGQAFCSCSNDFYGSRCEFMNRPKSCSPKNPCMNNAKCITTSSGAQCMCERGTSGVLCERIERLFNEKHCPLNCQAGGTCVYVSATPTCRCPPGLNGPLCEIRSG</sequence>
<feature type="disulfide bond" evidence="13">
    <location>
        <begin position="186"/>
        <end position="195"/>
    </location>
</feature>
<keyword evidence="11" id="KW-0472">Membrane</keyword>
<dbReference type="GO" id="GO:0045197">
    <property type="term" value="P:establishment or maintenance of epithelial cell apical/basal polarity"/>
    <property type="evidence" value="ECO:0007669"/>
    <property type="project" value="TreeGrafter"/>
</dbReference>
<dbReference type="InterPro" id="IPR036508">
    <property type="entry name" value="Chitin-bd_dom_sf"/>
</dbReference>
<feature type="domain" description="EGF-like" evidence="15">
    <location>
        <begin position="525"/>
        <end position="560"/>
    </location>
</feature>
<evidence type="ECO:0000313" key="18">
    <source>
        <dbReference type="EMBL" id="CAF4633109.1"/>
    </source>
</evidence>
<dbReference type="InterPro" id="IPR002557">
    <property type="entry name" value="Chitin-bd_dom"/>
</dbReference>
<evidence type="ECO:0000256" key="11">
    <source>
        <dbReference type="ARBA" id="ARBA00023136"/>
    </source>
</evidence>
<feature type="disulfide bond" evidence="13">
    <location>
        <begin position="225"/>
        <end position="234"/>
    </location>
</feature>
<comment type="subcellular location">
    <subcellularLocation>
        <location evidence="1">Membrane</location>
        <topology evidence="1">Single-pass type I membrane protein</topology>
    </subcellularLocation>
</comment>
<evidence type="ECO:0000256" key="7">
    <source>
        <dbReference type="ARBA" id="ARBA00022782"/>
    </source>
</evidence>
<dbReference type="SUPFAM" id="SSF57196">
    <property type="entry name" value="EGF/Laminin"/>
    <property type="match status" value="9"/>
</dbReference>
<keyword evidence="9" id="KW-0914">Notch signaling pathway</keyword>
<feature type="disulfide bond" evidence="13">
    <location>
        <begin position="350"/>
        <end position="359"/>
    </location>
</feature>
<gene>
    <name evidence="17" type="ORF">KIK155_LOCUS27770</name>
    <name evidence="18" type="ORF">TOA249_LOCUS12734</name>
</gene>
<keyword evidence="7" id="KW-0221">Differentiation</keyword>
<evidence type="ECO:0000256" key="6">
    <source>
        <dbReference type="ARBA" id="ARBA00022737"/>
    </source>
</evidence>
<feature type="domain" description="EGF-like" evidence="15">
    <location>
        <begin position="324"/>
        <end position="360"/>
    </location>
</feature>
<feature type="domain" description="Chitin-binding type-2" evidence="16">
    <location>
        <begin position="23"/>
        <end position="76"/>
    </location>
</feature>
<feature type="domain" description="EGF-like" evidence="15">
    <location>
        <begin position="243"/>
        <end position="279"/>
    </location>
</feature>
<dbReference type="SMART" id="SM00181">
    <property type="entry name" value="EGF"/>
    <property type="match status" value="9"/>
</dbReference>
<dbReference type="AlphaFoldDB" id="A0A821E9K8"/>
<dbReference type="GO" id="GO:0030154">
    <property type="term" value="P:cell differentiation"/>
    <property type="evidence" value="ECO:0007669"/>
    <property type="project" value="UniProtKB-KW"/>
</dbReference>
<keyword evidence="8" id="KW-0832">Ubl conjugation</keyword>
<reference evidence="18" key="1">
    <citation type="submission" date="2021-02" db="EMBL/GenBank/DDBJ databases">
        <authorList>
            <person name="Nowell W R."/>
        </authorList>
    </citation>
    <scope>NUCLEOTIDE SEQUENCE</scope>
</reference>
<evidence type="ECO:0000256" key="4">
    <source>
        <dbReference type="ARBA" id="ARBA00022692"/>
    </source>
</evidence>